<evidence type="ECO:0000313" key="1">
    <source>
        <dbReference type="EMBL" id="MBB5622854.1"/>
    </source>
</evidence>
<name>A0A7W9DLF3_9SPHI</name>
<dbReference type="EMBL" id="JACHCF010000010">
    <property type="protein sequence ID" value="MBB5622854.1"/>
    <property type="molecule type" value="Genomic_DNA"/>
</dbReference>
<protein>
    <recommendedName>
        <fullName evidence="3">Semialdehyde dehydrogenase NAD-binding domain-containing protein</fullName>
    </recommendedName>
</protein>
<organism evidence="1 2">
    <name type="scientific">Pedobacter cryoconitis</name>
    <dbReference type="NCBI Taxonomy" id="188932"/>
    <lineage>
        <taxon>Bacteria</taxon>
        <taxon>Pseudomonadati</taxon>
        <taxon>Bacteroidota</taxon>
        <taxon>Sphingobacteriia</taxon>
        <taxon>Sphingobacteriales</taxon>
        <taxon>Sphingobacteriaceae</taxon>
        <taxon>Pedobacter</taxon>
    </lineage>
</organism>
<sequence>MELHKKRILIVGGYGLVGTNIARLIRKEYKSIELILAGRNPQNGEVLARELTHAETAYLNLEDGFELSLYGTVDLMIIAVEDYKNILRETAISNGIACITITELAEDISPTIFLSLHKTVSSPIVLAAHWQAGIITLVAKQLAARFSEINSVDTAGLYDELDPVGPLVASQVDSFVGRALLRQDGNWQFADAKENARTIRLHDDSSITGYPMSTLDVPSIAAFTNAQNVRFDFITGKSIGSKNGSVASHDLYIDIEGVLISGEKTKMRTIISDPKGVSHLTAIGVFLIMEGIFGLGGQSVPQKGGIYLPETIVSTANLMSRLAEFGLNITEENFN</sequence>
<evidence type="ECO:0008006" key="3">
    <source>
        <dbReference type="Google" id="ProtNLM"/>
    </source>
</evidence>
<dbReference type="AlphaFoldDB" id="A0A7W9DLF3"/>
<dbReference type="SUPFAM" id="SSF51735">
    <property type="entry name" value="NAD(P)-binding Rossmann-fold domains"/>
    <property type="match status" value="1"/>
</dbReference>
<gene>
    <name evidence="1" type="ORF">HDE69_003936</name>
</gene>
<evidence type="ECO:0000313" key="2">
    <source>
        <dbReference type="Proteomes" id="UP000537718"/>
    </source>
</evidence>
<dbReference type="RefSeq" id="WP_183868944.1">
    <property type="nucleotide sequence ID" value="NZ_JACHCF010000010.1"/>
</dbReference>
<dbReference type="Gene3D" id="3.40.50.720">
    <property type="entry name" value="NAD(P)-binding Rossmann-like Domain"/>
    <property type="match status" value="1"/>
</dbReference>
<reference evidence="1 2" key="1">
    <citation type="submission" date="2020-08" db="EMBL/GenBank/DDBJ databases">
        <title>Genomic Encyclopedia of Type Strains, Phase IV (KMG-V): Genome sequencing to study the core and pangenomes of soil and plant-associated prokaryotes.</title>
        <authorList>
            <person name="Whitman W."/>
        </authorList>
    </citation>
    <scope>NUCLEOTIDE SEQUENCE [LARGE SCALE GENOMIC DNA]</scope>
    <source>
        <strain evidence="1 2">MP7CTX6</strain>
    </source>
</reference>
<comment type="caution">
    <text evidence="1">The sequence shown here is derived from an EMBL/GenBank/DDBJ whole genome shotgun (WGS) entry which is preliminary data.</text>
</comment>
<proteinExistence type="predicted"/>
<dbReference type="InterPro" id="IPR036291">
    <property type="entry name" value="NAD(P)-bd_dom_sf"/>
</dbReference>
<dbReference type="Proteomes" id="UP000537718">
    <property type="component" value="Unassembled WGS sequence"/>
</dbReference>
<accession>A0A7W9DLF3</accession>